<name>A0AAD5KL94_9CRUS</name>
<dbReference type="Gene3D" id="3.30.70.270">
    <property type="match status" value="2"/>
</dbReference>
<keyword evidence="4" id="KW-1185">Reference proteome</keyword>
<dbReference type="Pfam" id="PF17919">
    <property type="entry name" value="RT_RNaseH_2"/>
    <property type="match status" value="1"/>
</dbReference>
<reference evidence="3 4" key="1">
    <citation type="submission" date="2022-05" db="EMBL/GenBank/DDBJ databases">
        <title>A multi-omics perspective on studying reproductive biology in Daphnia sinensis.</title>
        <authorList>
            <person name="Jia J."/>
        </authorList>
    </citation>
    <scope>NUCLEOTIDE SEQUENCE [LARGE SCALE GENOMIC DNA]</scope>
    <source>
        <strain evidence="3 4">WSL</strain>
    </source>
</reference>
<dbReference type="InterPro" id="IPR050951">
    <property type="entry name" value="Retrovirus_Pol_polyprotein"/>
</dbReference>
<feature type="domain" description="Reverse transcriptase" evidence="1">
    <location>
        <begin position="210"/>
        <end position="310"/>
    </location>
</feature>
<evidence type="ECO:0000259" key="1">
    <source>
        <dbReference type="Pfam" id="PF00078"/>
    </source>
</evidence>
<sequence>MLEQGDALTLDQALTILRTAEATQSQAASLQTAESAINAIRRSAYKTGKTEETKEKQLHHFAKVCEGTAKPIGAIYIQNLATSGDSELVELSIAPNGQTAQDGTVIIHALPDTGSALDAIPHSTYTSHFKHIPLQPGKSAKTAIGNPIHCFGVFRAKIKWTGDGGTPRSVTTSIYVLENLQQAVINSATQQKLGMLHDGYPHTRVNSCALDEDSMALTTFATPEGLHQYTRLPMGISHAGDDYGRRFSDIFGHIPNTARCMEDLIIYSSNYNEHINLLRLLFQTASDNNVSFNRKKTVFATHSVVFAGYVVSENGFCPNPELTRAIREFPRPGNITDLRNFSVKLAATLAPLSPLLKKNIVWEWTPEHESSFKAARTELAVIPELAFYDPNRPTTLFTDASRLNGLGFILKQRATSGAWQMVQAGSRFLRPAETRYAMIELECLAASWAMKQCRQFLEGLQTFELRTRYPARQLTKERLKMNKEKDQKRLQRARQLLV</sequence>
<dbReference type="PANTHER" id="PTHR37984:SF9">
    <property type="entry name" value="INTEGRASE CATALYTIC DOMAIN-CONTAINING PROTEIN"/>
    <property type="match status" value="1"/>
</dbReference>
<gene>
    <name evidence="3" type="ORF">GHT06_020306</name>
</gene>
<dbReference type="Pfam" id="PF00078">
    <property type="entry name" value="RVT_1"/>
    <property type="match status" value="1"/>
</dbReference>
<evidence type="ECO:0000259" key="2">
    <source>
        <dbReference type="Pfam" id="PF17919"/>
    </source>
</evidence>
<evidence type="ECO:0000313" key="3">
    <source>
        <dbReference type="EMBL" id="KAI9555012.1"/>
    </source>
</evidence>
<dbReference type="SUPFAM" id="SSF56672">
    <property type="entry name" value="DNA/RNA polymerases"/>
    <property type="match status" value="1"/>
</dbReference>
<proteinExistence type="predicted"/>
<dbReference type="InterPro" id="IPR043128">
    <property type="entry name" value="Rev_trsase/Diguanyl_cyclase"/>
</dbReference>
<dbReference type="EMBL" id="WJBH02000008">
    <property type="protein sequence ID" value="KAI9555012.1"/>
    <property type="molecule type" value="Genomic_DNA"/>
</dbReference>
<dbReference type="Gene3D" id="3.10.10.10">
    <property type="entry name" value="HIV Type 1 Reverse Transcriptase, subunit A, domain 1"/>
    <property type="match status" value="1"/>
</dbReference>
<evidence type="ECO:0000313" key="4">
    <source>
        <dbReference type="Proteomes" id="UP000820818"/>
    </source>
</evidence>
<dbReference type="GO" id="GO:0071897">
    <property type="term" value="P:DNA biosynthetic process"/>
    <property type="evidence" value="ECO:0007669"/>
    <property type="project" value="UniProtKB-ARBA"/>
</dbReference>
<dbReference type="InterPro" id="IPR043502">
    <property type="entry name" value="DNA/RNA_pol_sf"/>
</dbReference>
<comment type="caution">
    <text evidence="3">The sequence shown here is derived from an EMBL/GenBank/DDBJ whole genome shotgun (WGS) entry which is preliminary data.</text>
</comment>
<organism evidence="3 4">
    <name type="scientific">Daphnia sinensis</name>
    <dbReference type="NCBI Taxonomy" id="1820382"/>
    <lineage>
        <taxon>Eukaryota</taxon>
        <taxon>Metazoa</taxon>
        <taxon>Ecdysozoa</taxon>
        <taxon>Arthropoda</taxon>
        <taxon>Crustacea</taxon>
        <taxon>Branchiopoda</taxon>
        <taxon>Diplostraca</taxon>
        <taxon>Cladocera</taxon>
        <taxon>Anomopoda</taxon>
        <taxon>Daphniidae</taxon>
        <taxon>Daphnia</taxon>
        <taxon>Daphnia similis group</taxon>
    </lineage>
</organism>
<protein>
    <recommendedName>
        <fullName evidence="5">Reverse transcriptase/retrotransposon-derived protein RNase H-like domain-containing protein</fullName>
    </recommendedName>
</protein>
<feature type="domain" description="Reverse transcriptase/retrotransposon-derived protein RNase H-like" evidence="2">
    <location>
        <begin position="364"/>
        <end position="464"/>
    </location>
</feature>
<dbReference type="PANTHER" id="PTHR37984">
    <property type="entry name" value="PROTEIN CBG26694"/>
    <property type="match status" value="1"/>
</dbReference>
<dbReference type="Proteomes" id="UP000820818">
    <property type="component" value="Linkage Group LG8"/>
</dbReference>
<dbReference type="AlphaFoldDB" id="A0AAD5KL94"/>
<accession>A0AAD5KL94</accession>
<dbReference type="InterPro" id="IPR041577">
    <property type="entry name" value="RT_RNaseH_2"/>
</dbReference>
<dbReference type="InterPro" id="IPR000477">
    <property type="entry name" value="RT_dom"/>
</dbReference>
<dbReference type="CDD" id="cd00303">
    <property type="entry name" value="retropepsin_like"/>
    <property type="match status" value="1"/>
</dbReference>
<evidence type="ECO:0008006" key="5">
    <source>
        <dbReference type="Google" id="ProtNLM"/>
    </source>
</evidence>